<reference evidence="2 3" key="1">
    <citation type="submission" date="2014-02" db="EMBL/GenBank/DDBJ databases">
        <title>Transposable element dynamics among asymbiotic and ectomycorrhizal Amanita fungi.</title>
        <authorList>
            <consortium name="DOE Joint Genome Institute"/>
            <person name="Hess J."/>
            <person name="Skrede I."/>
            <person name="Wolfe B."/>
            <person name="LaButti K."/>
            <person name="Ohm R.A."/>
            <person name="Grigoriev I.V."/>
            <person name="Pringle A."/>
        </authorList>
    </citation>
    <scope>NUCLEOTIDE SEQUENCE [LARGE SCALE GENOMIC DNA]</scope>
    <source>
        <strain evidence="2 3">SKay4041</strain>
    </source>
</reference>
<dbReference type="Proteomes" id="UP000242287">
    <property type="component" value="Unassembled WGS sequence"/>
</dbReference>
<name>A0A2A9NI80_9AGAR</name>
<accession>A0A2A9NI80</accession>
<feature type="compositionally biased region" description="Acidic residues" evidence="1">
    <location>
        <begin position="102"/>
        <end position="118"/>
    </location>
</feature>
<dbReference type="AlphaFoldDB" id="A0A2A9NI80"/>
<dbReference type="STRING" id="703135.A0A2A9NI80"/>
<gene>
    <name evidence="2" type="ORF">AMATHDRAFT_145462</name>
</gene>
<evidence type="ECO:0000313" key="2">
    <source>
        <dbReference type="EMBL" id="PFH50309.1"/>
    </source>
</evidence>
<proteinExistence type="predicted"/>
<dbReference type="EMBL" id="KZ302007">
    <property type="protein sequence ID" value="PFH50309.1"/>
    <property type="molecule type" value="Genomic_DNA"/>
</dbReference>
<feature type="region of interest" description="Disordered" evidence="1">
    <location>
        <begin position="81"/>
        <end position="126"/>
    </location>
</feature>
<evidence type="ECO:0000313" key="3">
    <source>
        <dbReference type="Proteomes" id="UP000242287"/>
    </source>
</evidence>
<dbReference type="OrthoDB" id="3596986at2759"/>
<organism evidence="2 3">
    <name type="scientific">Amanita thiersii Skay4041</name>
    <dbReference type="NCBI Taxonomy" id="703135"/>
    <lineage>
        <taxon>Eukaryota</taxon>
        <taxon>Fungi</taxon>
        <taxon>Dikarya</taxon>
        <taxon>Basidiomycota</taxon>
        <taxon>Agaricomycotina</taxon>
        <taxon>Agaricomycetes</taxon>
        <taxon>Agaricomycetidae</taxon>
        <taxon>Agaricales</taxon>
        <taxon>Pluteineae</taxon>
        <taxon>Amanitaceae</taxon>
        <taxon>Amanita</taxon>
    </lineage>
</organism>
<protein>
    <submittedName>
        <fullName evidence="2">Uncharacterized protein</fullName>
    </submittedName>
</protein>
<sequence>MKRRRRRIYTDDSDLFLCGLHSGWVTWSGAAQARAEGKDMRLNLRVLRCLGAPGSAQLMESGVVRGGKEEVVGRFLGGWGERCFNEAGKGRRKGRREKQGEGEDDEEEDGGSESEEDDGRGLVSAGWGTGHDGSAIEVLMVEFIEVSCYYSI</sequence>
<keyword evidence="3" id="KW-1185">Reference proteome</keyword>
<evidence type="ECO:0000256" key="1">
    <source>
        <dbReference type="SAM" id="MobiDB-lite"/>
    </source>
</evidence>